<dbReference type="AlphaFoldDB" id="L9KHS0"/>
<reference evidence="3" key="2">
    <citation type="journal article" date="2013" name="Nat. Commun.">
        <title>Genome of the Chinese tree shrew.</title>
        <authorList>
            <person name="Fan Y."/>
            <person name="Huang Z.Y."/>
            <person name="Cao C.C."/>
            <person name="Chen C.S."/>
            <person name="Chen Y.X."/>
            <person name="Fan D.D."/>
            <person name="He J."/>
            <person name="Hou H.L."/>
            <person name="Hu L."/>
            <person name="Hu X.T."/>
            <person name="Jiang X.T."/>
            <person name="Lai R."/>
            <person name="Lang Y.S."/>
            <person name="Liang B."/>
            <person name="Liao S.G."/>
            <person name="Mu D."/>
            <person name="Ma Y.Y."/>
            <person name="Niu Y.Y."/>
            <person name="Sun X.Q."/>
            <person name="Xia J.Q."/>
            <person name="Xiao J."/>
            <person name="Xiong Z.Q."/>
            <person name="Xu L."/>
            <person name="Yang L."/>
            <person name="Zhang Y."/>
            <person name="Zhao W."/>
            <person name="Zhao X.D."/>
            <person name="Zheng Y.T."/>
            <person name="Zhou J.M."/>
            <person name="Zhu Y.B."/>
            <person name="Zhang G.J."/>
            <person name="Wang J."/>
            <person name="Yao Y.G."/>
        </authorList>
    </citation>
    <scope>NUCLEOTIDE SEQUENCE [LARGE SCALE GENOMIC DNA]</scope>
</reference>
<sequence>MGRWPWKILRAVSWIFSAPKATPGPFLPYSRAAAPEGPPPPPAHLPADTSYPYQALRSVREQPGEQSRHRPAPPSNLHLSQGESRDSTHEAMEGILPGGQSGEQASVLVLIVQRIRKPNIVKTYNKTLVDGLSREARSTASCSEVQSPVAMVVRYPSASVSLAVFCVPKVAARLPSS</sequence>
<feature type="compositionally biased region" description="Basic and acidic residues" evidence="1">
    <location>
        <begin position="83"/>
        <end position="92"/>
    </location>
</feature>
<feature type="region of interest" description="Disordered" evidence="1">
    <location>
        <begin position="29"/>
        <end position="99"/>
    </location>
</feature>
<evidence type="ECO:0000256" key="1">
    <source>
        <dbReference type="SAM" id="MobiDB-lite"/>
    </source>
</evidence>
<accession>L9KHS0</accession>
<name>L9KHS0_TUPCH</name>
<organism evidence="2 3">
    <name type="scientific">Tupaia chinensis</name>
    <name type="common">Chinese tree shrew</name>
    <name type="synonym">Tupaia belangeri chinensis</name>
    <dbReference type="NCBI Taxonomy" id="246437"/>
    <lineage>
        <taxon>Eukaryota</taxon>
        <taxon>Metazoa</taxon>
        <taxon>Chordata</taxon>
        <taxon>Craniata</taxon>
        <taxon>Vertebrata</taxon>
        <taxon>Euteleostomi</taxon>
        <taxon>Mammalia</taxon>
        <taxon>Eutheria</taxon>
        <taxon>Euarchontoglires</taxon>
        <taxon>Scandentia</taxon>
        <taxon>Tupaiidae</taxon>
        <taxon>Tupaia</taxon>
    </lineage>
</organism>
<keyword evidence="3" id="KW-1185">Reference proteome</keyword>
<evidence type="ECO:0000313" key="3">
    <source>
        <dbReference type="Proteomes" id="UP000011518"/>
    </source>
</evidence>
<gene>
    <name evidence="2" type="ORF">TREES_T100004158</name>
</gene>
<evidence type="ECO:0000313" key="2">
    <source>
        <dbReference type="EMBL" id="ELW62233.1"/>
    </source>
</evidence>
<dbReference type="Proteomes" id="UP000011518">
    <property type="component" value="Unassembled WGS sequence"/>
</dbReference>
<dbReference type="EMBL" id="KB320833">
    <property type="protein sequence ID" value="ELW62233.1"/>
    <property type="molecule type" value="Genomic_DNA"/>
</dbReference>
<reference evidence="3" key="1">
    <citation type="submission" date="2012-07" db="EMBL/GenBank/DDBJ databases">
        <title>Genome of the Chinese tree shrew, a rising model animal genetically related to primates.</title>
        <authorList>
            <person name="Zhang G."/>
            <person name="Fan Y."/>
            <person name="Yao Y."/>
            <person name="Huang Z."/>
        </authorList>
    </citation>
    <scope>NUCLEOTIDE SEQUENCE [LARGE SCALE GENOMIC DNA]</scope>
</reference>
<proteinExistence type="predicted"/>
<feature type="compositionally biased region" description="Basic and acidic residues" evidence="1">
    <location>
        <begin position="58"/>
        <end position="68"/>
    </location>
</feature>
<dbReference type="InParanoid" id="L9KHS0"/>
<protein>
    <submittedName>
        <fullName evidence="2">Uncharacterized protein</fullName>
    </submittedName>
</protein>